<proteinExistence type="predicted"/>
<reference evidence="1" key="1">
    <citation type="journal article" date="2012" name="Nature">
        <title>The oyster genome reveals stress adaptation and complexity of shell formation.</title>
        <authorList>
            <person name="Zhang G."/>
            <person name="Fang X."/>
            <person name="Guo X."/>
            <person name="Li L."/>
            <person name="Luo R."/>
            <person name="Xu F."/>
            <person name="Yang P."/>
            <person name="Zhang L."/>
            <person name="Wang X."/>
            <person name="Qi H."/>
            <person name="Xiong Z."/>
            <person name="Que H."/>
            <person name="Xie Y."/>
            <person name="Holland P.W."/>
            <person name="Paps J."/>
            <person name="Zhu Y."/>
            <person name="Wu F."/>
            <person name="Chen Y."/>
            <person name="Wang J."/>
            <person name="Peng C."/>
            <person name="Meng J."/>
            <person name="Yang L."/>
            <person name="Liu J."/>
            <person name="Wen B."/>
            <person name="Zhang N."/>
            <person name="Huang Z."/>
            <person name="Zhu Q."/>
            <person name="Feng Y."/>
            <person name="Mount A."/>
            <person name="Hedgecock D."/>
            <person name="Xu Z."/>
            <person name="Liu Y."/>
            <person name="Domazet-Loso T."/>
            <person name="Du Y."/>
            <person name="Sun X."/>
            <person name="Zhang S."/>
            <person name="Liu B."/>
            <person name="Cheng P."/>
            <person name="Jiang X."/>
            <person name="Li J."/>
            <person name="Fan D."/>
            <person name="Wang W."/>
            <person name="Fu W."/>
            <person name="Wang T."/>
            <person name="Wang B."/>
            <person name="Zhang J."/>
            <person name="Peng Z."/>
            <person name="Li Y."/>
            <person name="Li N."/>
            <person name="Wang J."/>
            <person name="Chen M."/>
            <person name="He Y."/>
            <person name="Tan F."/>
            <person name="Song X."/>
            <person name="Zheng Q."/>
            <person name="Huang R."/>
            <person name="Yang H."/>
            <person name="Du X."/>
            <person name="Chen L."/>
            <person name="Yang M."/>
            <person name="Gaffney P.M."/>
            <person name="Wang S."/>
            <person name="Luo L."/>
            <person name="She Z."/>
            <person name="Ming Y."/>
            <person name="Huang W."/>
            <person name="Zhang S."/>
            <person name="Huang B."/>
            <person name="Zhang Y."/>
            <person name="Qu T."/>
            <person name="Ni P."/>
            <person name="Miao G."/>
            <person name="Wang J."/>
            <person name="Wang Q."/>
            <person name="Steinberg C.E."/>
            <person name="Wang H."/>
            <person name="Li N."/>
            <person name="Qian L."/>
            <person name="Zhang G."/>
            <person name="Li Y."/>
            <person name="Yang H."/>
            <person name="Liu X."/>
            <person name="Wang J."/>
            <person name="Yin Y."/>
            <person name="Wang J."/>
        </authorList>
    </citation>
    <scope>NUCLEOTIDE SEQUENCE [LARGE SCALE GENOMIC DNA]</scope>
    <source>
        <strain evidence="1">05x7-T-G4-1.051#20</strain>
    </source>
</reference>
<sequence>MARRYNPSRIGLSRGDAMPAEPYYPNVPTAPNMPAEDYNRALMPRCSKTGEDINLYTMHAMKQEEFLEKLDINVTKTDINIAKGQPIA</sequence>
<name>K1PKS2_MAGGI</name>
<accession>K1PKS2</accession>
<dbReference type="InParanoid" id="K1PKS2"/>
<evidence type="ECO:0000313" key="1">
    <source>
        <dbReference type="EMBL" id="EKC22308.1"/>
    </source>
</evidence>
<protein>
    <submittedName>
        <fullName evidence="1">Uncharacterized protein</fullName>
    </submittedName>
</protein>
<organism evidence="1">
    <name type="scientific">Magallana gigas</name>
    <name type="common">Pacific oyster</name>
    <name type="synonym">Crassostrea gigas</name>
    <dbReference type="NCBI Taxonomy" id="29159"/>
    <lineage>
        <taxon>Eukaryota</taxon>
        <taxon>Metazoa</taxon>
        <taxon>Spiralia</taxon>
        <taxon>Lophotrochozoa</taxon>
        <taxon>Mollusca</taxon>
        <taxon>Bivalvia</taxon>
        <taxon>Autobranchia</taxon>
        <taxon>Pteriomorphia</taxon>
        <taxon>Ostreida</taxon>
        <taxon>Ostreoidea</taxon>
        <taxon>Ostreidae</taxon>
        <taxon>Magallana</taxon>
    </lineage>
</organism>
<gene>
    <name evidence="1" type="ORF">CGI_10002503</name>
</gene>
<dbReference type="HOGENOM" id="CLU_2471252_0_0_1"/>
<dbReference type="EMBL" id="JH816540">
    <property type="protein sequence ID" value="EKC22308.1"/>
    <property type="molecule type" value="Genomic_DNA"/>
</dbReference>
<dbReference type="AlphaFoldDB" id="K1PKS2"/>